<evidence type="ECO:0000313" key="5">
    <source>
        <dbReference type="EMBL" id="TQM67044.1"/>
    </source>
</evidence>
<feature type="region of interest" description="Disordered" evidence="3">
    <location>
        <begin position="119"/>
        <end position="158"/>
    </location>
</feature>
<evidence type="ECO:0000259" key="4">
    <source>
        <dbReference type="PROSITE" id="PS50801"/>
    </source>
</evidence>
<dbReference type="AlphaFoldDB" id="A0A543I8X1"/>
<dbReference type="CDD" id="cd07043">
    <property type="entry name" value="STAS_anti-anti-sigma_factors"/>
    <property type="match status" value="1"/>
</dbReference>
<accession>A0A543I8X1</accession>
<evidence type="ECO:0000256" key="1">
    <source>
        <dbReference type="ARBA" id="ARBA00009013"/>
    </source>
</evidence>
<comment type="similarity">
    <text evidence="1 2">Belongs to the anti-sigma-factor antagonist family.</text>
</comment>
<dbReference type="PANTHER" id="PTHR33495:SF2">
    <property type="entry name" value="ANTI-SIGMA FACTOR ANTAGONIST TM_1081-RELATED"/>
    <property type="match status" value="1"/>
</dbReference>
<dbReference type="EMBL" id="VFPO01000001">
    <property type="protein sequence ID" value="TQM67044.1"/>
    <property type="molecule type" value="Genomic_DNA"/>
</dbReference>
<dbReference type="Pfam" id="PF13466">
    <property type="entry name" value="STAS_2"/>
    <property type="match status" value="1"/>
</dbReference>
<dbReference type="PANTHER" id="PTHR33495">
    <property type="entry name" value="ANTI-SIGMA FACTOR ANTAGONIST TM_1081-RELATED-RELATED"/>
    <property type="match status" value="1"/>
</dbReference>
<reference evidence="5 6" key="1">
    <citation type="submission" date="2019-06" db="EMBL/GenBank/DDBJ databases">
        <title>Sequencing the genomes of 1000 actinobacteria strains.</title>
        <authorList>
            <person name="Klenk H.-P."/>
        </authorList>
    </citation>
    <scope>NUCLEOTIDE SEQUENCE [LARGE SCALE GENOMIC DNA]</scope>
    <source>
        <strain evidence="5 6">DSM 45043</strain>
    </source>
</reference>
<dbReference type="SUPFAM" id="SSF52091">
    <property type="entry name" value="SpoIIaa-like"/>
    <property type="match status" value="1"/>
</dbReference>
<name>A0A543I8X1_9ACTN</name>
<dbReference type="InterPro" id="IPR003658">
    <property type="entry name" value="Anti-sigma_ant"/>
</dbReference>
<dbReference type="InterPro" id="IPR002645">
    <property type="entry name" value="STAS_dom"/>
</dbReference>
<dbReference type="Gene3D" id="3.30.750.24">
    <property type="entry name" value="STAS domain"/>
    <property type="match status" value="1"/>
</dbReference>
<dbReference type="PROSITE" id="PS50801">
    <property type="entry name" value="STAS"/>
    <property type="match status" value="1"/>
</dbReference>
<organism evidence="5 6">
    <name type="scientific">Actinomadura hallensis</name>
    <dbReference type="NCBI Taxonomy" id="337895"/>
    <lineage>
        <taxon>Bacteria</taxon>
        <taxon>Bacillati</taxon>
        <taxon>Actinomycetota</taxon>
        <taxon>Actinomycetes</taxon>
        <taxon>Streptosporangiales</taxon>
        <taxon>Thermomonosporaceae</taxon>
        <taxon>Actinomadura</taxon>
    </lineage>
</organism>
<dbReference type="InterPro" id="IPR058548">
    <property type="entry name" value="MlaB-like_STAS"/>
</dbReference>
<protein>
    <recommendedName>
        <fullName evidence="2">Anti-sigma factor antagonist</fullName>
    </recommendedName>
</protein>
<dbReference type="Proteomes" id="UP000316706">
    <property type="component" value="Unassembled WGS sequence"/>
</dbReference>
<dbReference type="RefSeq" id="WP_141966105.1">
    <property type="nucleotide sequence ID" value="NZ_VFPO01000001.1"/>
</dbReference>
<comment type="caution">
    <text evidence="5">The sequence shown here is derived from an EMBL/GenBank/DDBJ whole genome shotgun (WGS) entry which is preliminary data.</text>
</comment>
<dbReference type="NCBIfam" id="TIGR00377">
    <property type="entry name" value="ant_ant_sig"/>
    <property type="match status" value="1"/>
</dbReference>
<sequence length="158" mass="16855">MSVNATRECAPARITAISRDVTGATRVAVAGELDIASAADFAIELAGLIEERGPDIVVDVSGLTFCDARGLAAFVAADGRARSRGGSVTLTGVRSQLARILHVTRLDERFMRPRAAGWTRGVPGSAVDPERPGGRWPVLKPWSRSPERTPARVRAARR</sequence>
<feature type="domain" description="STAS" evidence="4">
    <location>
        <begin position="14"/>
        <end position="108"/>
    </location>
</feature>
<dbReference type="InterPro" id="IPR036513">
    <property type="entry name" value="STAS_dom_sf"/>
</dbReference>
<evidence type="ECO:0000313" key="6">
    <source>
        <dbReference type="Proteomes" id="UP000316706"/>
    </source>
</evidence>
<proteinExistence type="inferred from homology"/>
<evidence type="ECO:0000256" key="3">
    <source>
        <dbReference type="SAM" id="MobiDB-lite"/>
    </source>
</evidence>
<dbReference type="GO" id="GO:0043856">
    <property type="term" value="F:anti-sigma factor antagonist activity"/>
    <property type="evidence" value="ECO:0007669"/>
    <property type="project" value="InterPro"/>
</dbReference>
<gene>
    <name evidence="5" type="ORF">FHX41_0641</name>
</gene>
<evidence type="ECO:0000256" key="2">
    <source>
        <dbReference type="RuleBase" id="RU003749"/>
    </source>
</evidence>
<keyword evidence="6" id="KW-1185">Reference proteome</keyword>
<dbReference type="OrthoDB" id="3537403at2"/>